<reference evidence="1 2" key="1">
    <citation type="submission" date="2019-12" db="EMBL/GenBank/DDBJ databases">
        <title>Whole genome shotgun sequence of Streptomyces tubercidicus NBRC 13090.</title>
        <authorList>
            <person name="Ichikawa N."/>
            <person name="Kimura A."/>
            <person name="Kitahashi Y."/>
            <person name="Komaki H."/>
            <person name="Tamura T."/>
        </authorList>
    </citation>
    <scope>NUCLEOTIDE SEQUENCE [LARGE SCALE GENOMIC DNA]</scope>
    <source>
        <strain evidence="1 2">NBRC 13090</strain>
    </source>
</reference>
<dbReference type="EMBL" id="BLIR01000001">
    <property type="protein sequence ID" value="GFE35858.1"/>
    <property type="molecule type" value="Genomic_DNA"/>
</dbReference>
<protein>
    <submittedName>
        <fullName evidence="1">Uncharacterized protein</fullName>
    </submittedName>
</protein>
<evidence type="ECO:0000313" key="1">
    <source>
        <dbReference type="EMBL" id="GFE35858.1"/>
    </source>
</evidence>
<organism evidence="1 2">
    <name type="scientific">Streptomyces tubercidicus</name>
    <dbReference type="NCBI Taxonomy" id="47759"/>
    <lineage>
        <taxon>Bacteria</taxon>
        <taxon>Bacillati</taxon>
        <taxon>Actinomycetota</taxon>
        <taxon>Actinomycetes</taxon>
        <taxon>Kitasatosporales</taxon>
        <taxon>Streptomycetaceae</taxon>
        <taxon>Streptomyces</taxon>
    </lineage>
</organism>
<dbReference type="Proteomes" id="UP000431826">
    <property type="component" value="Unassembled WGS sequence"/>
</dbReference>
<comment type="caution">
    <text evidence="1">The sequence shown here is derived from an EMBL/GenBank/DDBJ whole genome shotgun (WGS) entry which is preliminary data.</text>
</comment>
<name>A0A640UII4_9ACTN</name>
<dbReference type="AlphaFoldDB" id="A0A640UII4"/>
<evidence type="ECO:0000313" key="2">
    <source>
        <dbReference type="Proteomes" id="UP000431826"/>
    </source>
</evidence>
<sequence>MPVALTTFERHRQRRIRTLFPQPADQIEHRLRDFSRCGTPRKLENPSSE</sequence>
<accession>A0A640UII4</accession>
<dbReference type="RefSeq" id="WP_159742278.1">
    <property type="nucleotide sequence ID" value="NZ_BLIR01000001.1"/>
</dbReference>
<keyword evidence="2" id="KW-1185">Reference proteome</keyword>
<gene>
    <name evidence="1" type="ORF">Stube_05310</name>
</gene>
<dbReference type="GeneID" id="96281714"/>
<proteinExistence type="predicted"/>